<dbReference type="Ensembl" id="ENSVURT00010002515.1">
    <property type="protein sequence ID" value="ENSVURP00010002203.1"/>
    <property type="gene ID" value="ENSVURG00010001834.1"/>
</dbReference>
<dbReference type="PANTHER" id="PTHR10625">
    <property type="entry name" value="HISTONE DEACETYLASE HDAC1-RELATED"/>
    <property type="match status" value="1"/>
</dbReference>
<feature type="compositionally biased region" description="Basic residues" evidence="5">
    <location>
        <begin position="28"/>
        <end position="37"/>
    </location>
</feature>
<dbReference type="GO" id="GO:0040029">
    <property type="term" value="P:epigenetic regulation of gene expression"/>
    <property type="evidence" value="ECO:0007669"/>
    <property type="project" value="TreeGrafter"/>
</dbReference>
<keyword evidence="3" id="KW-0378">Hydrolase</keyword>
<gene>
    <name evidence="7" type="primary">HDAC10</name>
</gene>
<dbReference type="GO" id="GO:0106048">
    <property type="term" value="P:spermidine deacetylation"/>
    <property type="evidence" value="ECO:0007669"/>
    <property type="project" value="Ensembl"/>
</dbReference>
<organism evidence="7 8">
    <name type="scientific">Vombatus ursinus</name>
    <name type="common">Common wombat</name>
    <dbReference type="NCBI Taxonomy" id="29139"/>
    <lineage>
        <taxon>Eukaryota</taxon>
        <taxon>Metazoa</taxon>
        <taxon>Chordata</taxon>
        <taxon>Craniata</taxon>
        <taxon>Vertebrata</taxon>
        <taxon>Euteleostomi</taxon>
        <taxon>Mammalia</taxon>
        <taxon>Metatheria</taxon>
        <taxon>Diprotodontia</taxon>
        <taxon>Vombatidae</taxon>
        <taxon>Vombatus</taxon>
    </lineage>
</organism>
<keyword evidence="8" id="KW-1185">Reference proteome</keyword>
<dbReference type="GO" id="GO:0005829">
    <property type="term" value="C:cytosol"/>
    <property type="evidence" value="ECO:0007669"/>
    <property type="project" value="Ensembl"/>
</dbReference>
<dbReference type="InterPro" id="IPR037138">
    <property type="entry name" value="His_deacetylse_dom_sf"/>
</dbReference>
<dbReference type="FunFam" id="3.40.800.20:FF:000005">
    <property type="entry name" value="histone deacetylase 6"/>
    <property type="match status" value="1"/>
</dbReference>
<evidence type="ECO:0000313" key="8">
    <source>
        <dbReference type="Proteomes" id="UP000314987"/>
    </source>
</evidence>
<reference evidence="7" key="3">
    <citation type="submission" date="2025-09" db="UniProtKB">
        <authorList>
            <consortium name="Ensembl"/>
        </authorList>
    </citation>
    <scope>IDENTIFICATION</scope>
</reference>
<dbReference type="SUPFAM" id="SSF52768">
    <property type="entry name" value="Arginase/deacetylase"/>
    <property type="match status" value="1"/>
</dbReference>
<reference evidence="7" key="2">
    <citation type="submission" date="2025-08" db="UniProtKB">
        <authorList>
            <consortium name="Ensembl"/>
        </authorList>
    </citation>
    <scope>IDENTIFICATION</scope>
</reference>
<evidence type="ECO:0000256" key="4">
    <source>
        <dbReference type="ARBA" id="ARBA00023242"/>
    </source>
</evidence>
<dbReference type="Gene3D" id="3.40.800.20">
    <property type="entry name" value="Histone deacetylase domain"/>
    <property type="match status" value="1"/>
</dbReference>
<dbReference type="OrthoDB" id="424012at2759"/>
<comment type="subcellular location">
    <subcellularLocation>
        <location evidence="1">Nucleus</location>
    </subcellularLocation>
</comment>
<dbReference type="InterPro" id="IPR023696">
    <property type="entry name" value="Ureohydrolase_dom_sf"/>
</dbReference>
<dbReference type="GO" id="GO:0016787">
    <property type="term" value="F:hydrolase activity"/>
    <property type="evidence" value="ECO:0007669"/>
    <property type="project" value="UniProtKB-KW"/>
</dbReference>
<dbReference type="CTD" id="83933"/>
<evidence type="ECO:0000256" key="1">
    <source>
        <dbReference type="ARBA" id="ARBA00004123"/>
    </source>
</evidence>
<accession>A0A4X2JRN0</accession>
<evidence type="ECO:0000256" key="5">
    <source>
        <dbReference type="SAM" id="MobiDB-lite"/>
    </source>
</evidence>
<dbReference type="PANTHER" id="PTHR10625:SF43">
    <property type="entry name" value="POLYAMINE DEACETYLASE HDAC10"/>
    <property type="match status" value="1"/>
</dbReference>
<dbReference type="AlphaFoldDB" id="A0A4X2JRN0"/>
<dbReference type="RefSeq" id="XP_027710148.1">
    <property type="nucleotide sequence ID" value="XM_027854347.1"/>
</dbReference>
<protein>
    <submittedName>
        <fullName evidence="7">Histone deacetylase 10</fullName>
    </submittedName>
</protein>
<dbReference type="GO" id="GO:0035825">
    <property type="term" value="P:homologous recombination"/>
    <property type="evidence" value="ECO:0007669"/>
    <property type="project" value="Ensembl"/>
</dbReference>
<proteinExistence type="inferred from homology"/>
<evidence type="ECO:0000256" key="3">
    <source>
        <dbReference type="ARBA" id="ARBA00022801"/>
    </source>
</evidence>
<dbReference type="GO" id="GO:0042826">
    <property type="term" value="F:histone deacetylase binding"/>
    <property type="evidence" value="ECO:0007669"/>
    <property type="project" value="Ensembl"/>
</dbReference>
<dbReference type="OMA" id="MAMMCVV"/>
<reference evidence="8" key="1">
    <citation type="submission" date="2018-12" db="EMBL/GenBank/DDBJ databases">
        <authorList>
            <person name="Yazar S."/>
        </authorList>
    </citation>
    <scope>NUCLEOTIDE SEQUENCE [LARGE SCALE GENOMIC DNA]</scope>
</reference>
<feature type="domain" description="Histone deacetylase" evidence="6">
    <location>
        <begin position="100"/>
        <end position="394"/>
    </location>
</feature>
<dbReference type="GO" id="GO:0000118">
    <property type="term" value="C:histone deacetylase complex"/>
    <property type="evidence" value="ECO:0007669"/>
    <property type="project" value="Ensembl"/>
</dbReference>
<evidence type="ECO:0000313" key="7">
    <source>
        <dbReference type="Ensembl" id="ENSVURP00010002203.1"/>
    </source>
</evidence>
<dbReference type="GO" id="GO:0016236">
    <property type="term" value="P:macroautophagy"/>
    <property type="evidence" value="ECO:0007669"/>
    <property type="project" value="Ensembl"/>
</dbReference>
<dbReference type="GO" id="GO:0000122">
    <property type="term" value="P:negative regulation of transcription by RNA polymerase II"/>
    <property type="evidence" value="ECO:0007669"/>
    <property type="project" value="Ensembl"/>
</dbReference>
<feature type="region of interest" description="Disordered" evidence="5">
    <location>
        <begin position="1"/>
        <end position="75"/>
    </location>
</feature>
<dbReference type="Pfam" id="PF00850">
    <property type="entry name" value="Hist_deacetyl"/>
    <property type="match status" value="1"/>
</dbReference>
<dbReference type="GO" id="GO:0032425">
    <property type="term" value="P:positive regulation of mismatch repair"/>
    <property type="evidence" value="ECO:0007669"/>
    <property type="project" value="Ensembl"/>
</dbReference>
<dbReference type="InterPro" id="IPR023801">
    <property type="entry name" value="His_deacetylse_dom"/>
</dbReference>
<evidence type="ECO:0000256" key="2">
    <source>
        <dbReference type="ARBA" id="ARBA00007738"/>
    </source>
</evidence>
<name>A0A4X2JRN0_VOMUR</name>
<sequence>MRWGGVAGREEPRIGPWGCPELGGVTRMRGRQRRRRRESGERCRGARGHGPREKVPSALLPAGPGMAESRPPGPQATALVYDEDMTRVRLLWDDPECAIEGPERLTATYARLCHRGLAQRCVRLPAREATEEELELVHSPEYVAVVKGTQTMSTEELQTLARQYDAVYFHPSTFPCARMAVGATLQLVDAVLTGAVGNGMALVRPPGHHSQRDAANGFCVFNNVAIAAEHAKRRHGLQRVLIVDWDIHHGQGTQGVFENDPSVLYFSWHRYEHQSFWPRLRESDYDVVGQGPGRGFTVNVPWNKVGMKNADYVSVFLHVLLPLAIEFDPELVLVSAGFDSGIGDPEGQMQATPECFAHLTLLLLPLARGRLCAVLEGGYHLQSLAECVCLTLQTLLGDPVPALSGDPAPCLSSLESIQNVRAAHAPHWASLRHEDTGPVLTPSTLRGDGGPPLLGARSVGTTERRGALLDKLLSCPPPPPHTGIGLAVPDSTSSLNLPPALLPEEGVIVSKEEAEMWSRLDSAFTQDEALAALGKLLALLDKILSGQVRAGIAVSPAVSASMAVALRRGLGGGAQRLFCVAIGELDIPQDLKDNGQILLLNLGGKEQSEAAPSRTHICLGGREATEPGTFLLALTSLILPVAYSFRPDLVLVVLGPDCGLRSLDMELLTRLLQGPVGGRMLLLLQNSELPWVEALAWALEGRALPSTLGPFLSASPKQALAITRLCRQRQLDWPMLQMSVT</sequence>
<dbReference type="GeneTree" id="ENSGT00940000160061"/>
<evidence type="ECO:0000259" key="6">
    <source>
        <dbReference type="Pfam" id="PF00850"/>
    </source>
</evidence>
<feature type="compositionally biased region" description="Basic and acidic residues" evidence="5">
    <location>
        <begin position="38"/>
        <end position="55"/>
    </location>
</feature>
<dbReference type="GO" id="GO:0004407">
    <property type="term" value="F:histone deacetylase activity"/>
    <property type="evidence" value="ECO:0007669"/>
    <property type="project" value="Ensembl"/>
</dbReference>
<dbReference type="GeneID" id="114037450"/>
<dbReference type="InterPro" id="IPR000286">
    <property type="entry name" value="HDACs"/>
</dbReference>
<dbReference type="STRING" id="29139.ENSVURP00010002203"/>
<keyword evidence="4" id="KW-0539">Nucleus</keyword>
<dbReference type="PRINTS" id="PR01270">
    <property type="entry name" value="HDASUPER"/>
</dbReference>
<comment type="similarity">
    <text evidence="2">Belongs to the histone deacetylase family. HD type 2 subfamily.</text>
</comment>
<dbReference type="Proteomes" id="UP000314987">
    <property type="component" value="Unassembled WGS sequence"/>
</dbReference>